<evidence type="ECO:0000256" key="2">
    <source>
        <dbReference type="ARBA" id="ARBA00007783"/>
    </source>
</evidence>
<evidence type="ECO:0000256" key="4">
    <source>
        <dbReference type="ARBA" id="ARBA00022475"/>
    </source>
</evidence>
<keyword evidence="4 8" id="KW-1003">Cell membrane</keyword>
<evidence type="ECO:0000313" key="10">
    <source>
        <dbReference type="EMBL" id="QDV34450.1"/>
    </source>
</evidence>
<evidence type="ECO:0000259" key="9">
    <source>
        <dbReference type="PROSITE" id="PS51012"/>
    </source>
</evidence>
<dbReference type="PROSITE" id="PS51012">
    <property type="entry name" value="ABC_TM2"/>
    <property type="match status" value="1"/>
</dbReference>
<gene>
    <name evidence="10" type="ORF">ElP_23390</name>
</gene>
<feature type="transmembrane region" description="Helical" evidence="8">
    <location>
        <begin position="318"/>
        <end position="347"/>
    </location>
</feature>
<protein>
    <recommendedName>
        <fullName evidence="8">Transport permease protein</fullName>
    </recommendedName>
</protein>
<sequence>MSARPLLALVAKDLKVFLSDRYALVLSFLAPVALASFMALIFGGAGAAPPSRIPIRLTDEDGSAIARRIVSGSAADDRLDAVEQPRDLARSAVRTGDAVLSVVIPPGFGEAAADALYGDAEPPELHFLHDPMSQSDVSLARGLLTRVILEAVTSEALSPGDRQDGLIDLLSEELLNNDVTSPDSDEDIQRAEFLALFDGGDSWWQSPAPEAEAGRAELVEAFPGLADWFEPVPGEPIEAEADPPGDRGLTLPYATREESIAPGGSEGEQASLAAHAFAGMVVQFVLFSAVEWGVVLLQERQRGLWKRLRSAPVSRSTLMLSKILGCATVSLAIILSVFAAGALLFGYRIAGDPIAFAATAVVFALMASAFGLTVASLGRTPQGARSVALLGVLVMVMLGGCWIPSFLFPDWLQSLTPAIPTRWAIDGFDGVFTRGYSLAETLPALAALAAFAAGFGLFSTLAFRWSEP</sequence>
<comment type="subcellular location">
    <subcellularLocation>
        <location evidence="1 8">Cell membrane</location>
        <topology evidence="1 8">Multi-pass membrane protein</topology>
    </subcellularLocation>
</comment>
<feature type="transmembrane region" description="Helical" evidence="8">
    <location>
        <begin position="353"/>
        <end position="375"/>
    </location>
</feature>
<evidence type="ECO:0000256" key="8">
    <source>
        <dbReference type="RuleBase" id="RU361157"/>
    </source>
</evidence>
<keyword evidence="6 8" id="KW-1133">Transmembrane helix</keyword>
<comment type="similarity">
    <text evidence="2 8">Belongs to the ABC-2 integral membrane protein family.</text>
</comment>
<dbReference type="PANTHER" id="PTHR30294:SF38">
    <property type="entry name" value="TRANSPORT PERMEASE PROTEIN"/>
    <property type="match status" value="1"/>
</dbReference>
<evidence type="ECO:0000256" key="1">
    <source>
        <dbReference type="ARBA" id="ARBA00004651"/>
    </source>
</evidence>
<dbReference type="InterPro" id="IPR051449">
    <property type="entry name" value="ABC-2_transporter_component"/>
</dbReference>
<keyword evidence="7 8" id="KW-0472">Membrane</keyword>
<feature type="transmembrane region" description="Helical" evidence="8">
    <location>
        <begin position="272"/>
        <end position="297"/>
    </location>
</feature>
<feature type="domain" description="ABC transmembrane type-2" evidence="9">
    <location>
        <begin position="238"/>
        <end position="466"/>
    </location>
</feature>
<feature type="transmembrane region" description="Helical" evidence="8">
    <location>
        <begin position="442"/>
        <end position="463"/>
    </location>
</feature>
<dbReference type="InterPro" id="IPR013525">
    <property type="entry name" value="ABC2_TM"/>
</dbReference>
<proteinExistence type="inferred from homology"/>
<evidence type="ECO:0000313" key="11">
    <source>
        <dbReference type="Proteomes" id="UP000317835"/>
    </source>
</evidence>
<dbReference type="EMBL" id="CP036426">
    <property type="protein sequence ID" value="QDV34450.1"/>
    <property type="molecule type" value="Genomic_DNA"/>
</dbReference>
<keyword evidence="5 8" id="KW-0812">Transmembrane</keyword>
<dbReference type="Proteomes" id="UP000317835">
    <property type="component" value="Chromosome"/>
</dbReference>
<evidence type="ECO:0000256" key="5">
    <source>
        <dbReference type="ARBA" id="ARBA00022692"/>
    </source>
</evidence>
<dbReference type="PANTHER" id="PTHR30294">
    <property type="entry name" value="MEMBRANE COMPONENT OF ABC TRANSPORTER YHHJ-RELATED"/>
    <property type="match status" value="1"/>
</dbReference>
<dbReference type="GO" id="GO:0005886">
    <property type="term" value="C:plasma membrane"/>
    <property type="evidence" value="ECO:0007669"/>
    <property type="project" value="UniProtKB-SubCell"/>
</dbReference>
<dbReference type="InterPro" id="IPR047817">
    <property type="entry name" value="ABC2_TM_bact-type"/>
</dbReference>
<reference evidence="10 11" key="1">
    <citation type="submission" date="2019-02" db="EMBL/GenBank/DDBJ databases">
        <title>Deep-cultivation of Planctomycetes and their phenomic and genomic characterization uncovers novel biology.</title>
        <authorList>
            <person name="Wiegand S."/>
            <person name="Jogler M."/>
            <person name="Boedeker C."/>
            <person name="Pinto D."/>
            <person name="Vollmers J."/>
            <person name="Rivas-Marin E."/>
            <person name="Kohn T."/>
            <person name="Peeters S.H."/>
            <person name="Heuer A."/>
            <person name="Rast P."/>
            <person name="Oberbeckmann S."/>
            <person name="Bunk B."/>
            <person name="Jeske O."/>
            <person name="Meyerdierks A."/>
            <person name="Storesund J.E."/>
            <person name="Kallscheuer N."/>
            <person name="Luecker S."/>
            <person name="Lage O.M."/>
            <person name="Pohl T."/>
            <person name="Merkel B.J."/>
            <person name="Hornburger P."/>
            <person name="Mueller R.-W."/>
            <person name="Bruemmer F."/>
            <person name="Labrenz M."/>
            <person name="Spormann A.M."/>
            <person name="Op den Camp H."/>
            <person name="Overmann J."/>
            <person name="Amann R."/>
            <person name="Jetten M.S.M."/>
            <person name="Mascher T."/>
            <person name="Medema M.H."/>
            <person name="Devos D.P."/>
            <person name="Kaster A.-K."/>
            <person name="Ovreas L."/>
            <person name="Rohde M."/>
            <person name="Galperin M.Y."/>
            <person name="Jogler C."/>
        </authorList>
    </citation>
    <scope>NUCLEOTIDE SEQUENCE [LARGE SCALE GENOMIC DNA]</scope>
    <source>
        <strain evidence="10 11">ElP</strain>
    </source>
</reference>
<dbReference type="KEGG" id="tpla:ElP_23390"/>
<keyword evidence="11" id="KW-1185">Reference proteome</keyword>
<organism evidence="10 11">
    <name type="scientific">Tautonia plasticadhaerens</name>
    <dbReference type="NCBI Taxonomy" id="2527974"/>
    <lineage>
        <taxon>Bacteria</taxon>
        <taxon>Pseudomonadati</taxon>
        <taxon>Planctomycetota</taxon>
        <taxon>Planctomycetia</taxon>
        <taxon>Isosphaerales</taxon>
        <taxon>Isosphaeraceae</taxon>
        <taxon>Tautonia</taxon>
    </lineage>
</organism>
<dbReference type="GO" id="GO:0140359">
    <property type="term" value="F:ABC-type transporter activity"/>
    <property type="evidence" value="ECO:0007669"/>
    <property type="project" value="InterPro"/>
</dbReference>
<feature type="transmembrane region" description="Helical" evidence="8">
    <location>
        <begin position="387"/>
        <end position="408"/>
    </location>
</feature>
<evidence type="ECO:0000256" key="7">
    <source>
        <dbReference type="ARBA" id="ARBA00023136"/>
    </source>
</evidence>
<dbReference type="Pfam" id="PF01061">
    <property type="entry name" value="ABC2_membrane"/>
    <property type="match status" value="1"/>
</dbReference>
<dbReference type="AlphaFoldDB" id="A0A518H0S8"/>
<evidence type="ECO:0000256" key="6">
    <source>
        <dbReference type="ARBA" id="ARBA00022989"/>
    </source>
</evidence>
<name>A0A518H0S8_9BACT</name>
<keyword evidence="3 8" id="KW-0813">Transport</keyword>
<dbReference type="RefSeq" id="WP_145269339.1">
    <property type="nucleotide sequence ID" value="NZ_CP036426.1"/>
</dbReference>
<dbReference type="OrthoDB" id="263860at2"/>
<evidence type="ECO:0000256" key="3">
    <source>
        <dbReference type="ARBA" id="ARBA00022448"/>
    </source>
</evidence>
<comment type="caution">
    <text evidence="8">Lacks conserved residue(s) required for the propagation of feature annotation.</text>
</comment>
<accession>A0A518H0S8</accession>